<keyword evidence="2" id="KW-1185">Reference proteome</keyword>
<proteinExistence type="predicted"/>
<dbReference type="AlphaFoldDB" id="A0A401LS16"/>
<protein>
    <submittedName>
        <fullName evidence="1">Uncharacterized protein</fullName>
    </submittedName>
</protein>
<comment type="caution">
    <text evidence="1">The sequence shown here is derived from an EMBL/GenBank/DDBJ whole genome shotgun (WGS) entry which is preliminary data.</text>
</comment>
<name>A0A401LS16_9BACE</name>
<dbReference type="EMBL" id="BHWB01000003">
    <property type="protein sequence ID" value="GCB34372.1"/>
    <property type="molecule type" value="Genomic_DNA"/>
</dbReference>
<sequence length="216" mass="24765">MKHDFVQGDSNKVLKPIDNKQLTQLAYGTITSITGILNYWTARIQKGIPGNDIVKLTTDLLDFIHHSLKNSGISLYHINAILHFLWRVRGSILQTNKKTTIIQMLNPIINVVFSKFAFDTVDLFIFHQLLKKYNGKIILSKDAEITFCLCASIPLTITQRIKAAWQEWIYFDKVTCPMPEDKEIMEYVDKNLQNIQLNDFVLNQGLAGLGLWILNV</sequence>
<evidence type="ECO:0000313" key="2">
    <source>
        <dbReference type="Proteomes" id="UP000288079"/>
    </source>
</evidence>
<gene>
    <name evidence="1" type="ORF">KGMB02408_13170</name>
</gene>
<dbReference type="Proteomes" id="UP000288079">
    <property type="component" value="Unassembled WGS sequence"/>
</dbReference>
<accession>A0A401LS16</accession>
<dbReference type="OrthoDB" id="1047753at2"/>
<evidence type="ECO:0000313" key="1">
    <source>
        <dbReference type="EMBL" id="GCB34372.1"/>
    </source>
</evidence>
<dbReference type="RefSeq" id="WP_125040578.1">
    <property type="nucleotide sequence ID" value="NZ_BHWB01000003.1"/>
</dbReference>
<organism evidence="1 2">
    <name type="scientific">Bacteroides faecalis</name>
    <dbReference type="NCBI Taxonomy" id="2447885"/>
    <lineage>
        <taxon>Bacteria</taxon>
        <taxon>Pseudomonadati</taxon>
        <taxon>Bacteroidota</taxon>
        <taxon>Bacteroidia</taxon>
        <taxon>Bacteroidales</taxon>
        <taxon>Bacteroidaceae</taxon>
        <taxon>Bacteroides</taxon>
    </lineage>
</organism>
<reference evidence="1 2" key="1">
    <citation type="submission" date="2018-10" db="EMBL/GenBank/DDBJ databases">
        <title>Draft Genome Sequence of Bacteroides sp. KCTC 15687.</title>
        <authorList>
            <person name="Yu S.Y."/>
            <person name="Kim J.S."/>
            <person name="Oh B.S."/>
            <person name="Park S.H."/>
            <person name="Kang S.W."/>
            <person name="Park J.E."/>
            <person name="Choi S.H."/>
            <person name="Han K.I."/>
            <person name="Lee K.C."/>
            <person name="Eom M.K."/>
            <person name="Suh M.K."/>
            <person name="Lee D.H."/>
            <person name="Yoon H."/>
            <person name="Kim B."/>
            <person name="Yang S.J."/>
            <person name="Lee J.S."/>
            <person name="Lee J.H."/>
        </authorList>
    </citation>
    <scope>NUCLEOTIDE SEQUENCE [LARGE SCALE GENOMIC DNA]</scope>
    <source>
        <strain evidence="1 2">KCTC 15687</strain>
    </source>
</reference>